<evidence type="ECO:0000313" key="2">
    <source>
        <dbReference type="EMBL" id="KAH9371439.1"/>
    </source>
</evidence>
<feature type="compositionally biased region" description="Low complexity" evidence="1">
    <location>
        <begin position="102"/>
        <end position="117"/>
    </location>
</feature>
<dbReference type="AlphaFoldDB" id="A0A9J6G990"/>
<organism evidence="2 3">
    <name type="scientific">Haemaphysalis longicornis</name>
    <name type="common">Bush tick</name>
    <dbReference type="NCBI Taxonomy" id="44386"/>
    <lineage>
        <taxon>Eukaryota</taxon>
        <taxon>Metazoa</taxon>
        <taxon>Ecdysozoa</taxon>
        <taxon>Arthropoda</taxon>
        <taxon>Chelicerata</taxon>
        <taxon>Arachnida</taxon>
        <taxon>Acari</taxon>
        <taxon>Parasitiformes</taxon>
        <taxon>Ixodida</taxon>
        <taxon>Ixodoidea</taxon>
        <taxon>Ixodidae</taxon>
        <taxon>Haemaphysalinae</taxon>
        <taxon>Haemaphysalis</taxon>
    </lineage>
</organism>
<proteinExistence type="predicted"/>
<reference evidence="2 3" key="1">
    <citation type="journal article" date="2020" name="Cell">
        <title>Large-Scale Comparative Analyses of Tick Genomes Elucidate Their Genetic Diversity and Vector Capacities.</title>
        <authorList>
            <consortium name="Tick Genome and Microbiome Consortium (TIGMIC)"/>
            <person name="Jia N."/>
            <person name="Wang J."/>
            <person name="Shi W."/>
            <person name="Du L."/>
            <person name="Sun Y."/>
            <person name="Zhan W."/>
            <person name="Jiang J.F."/>
            <person name="Wang Q."/>
            <person name="Zhang B."/>
            <person name="Ji P."/>
            <person name="Bell-Sakyi L."/>
            <person name="Cui X.M."/>
            <person name="Yuan T.T."/>
            <person name="Jiang B.G."/>
            <person name="Yang W.F."/>
            <person name="Lam T.T."/>
            <person name="Chang Q.C."/>
            <person name="Ding S.J."/>
            <person name="Wang X.J."/>
            <person name="Zhu J.G."/>
            <person name="Ruan X.D."/>
            <person name="Zhao L."/>
            <person name="Wei J.T."/>
            <person name="Ye R.Z."/>
            <person name="Que T.C."/>
            <person name="Du C.H."/>
            <person name="Zhou Y.H."/>
            <person name="Cheng J.X."/>
            <person name="Dai P.F."/>
            <person name="Guo W.B."/>
            <person name="Han X.H."/>
            <person name="Huang E.J."/>
            <person name="Li L.F."/>
            <person name="Wei W."/>
            <person name="Gao Y.C."/>
            <person name="Liu J.Z."/>
            <person name="Shao H.Z."/>
            <person name="Wang X."/>
            <person name="Wang C.C."/>
            <person name="Yang T.C."/>
            <person name="Huo Q.B."/>
            <person name="Li W."/>
            <person name="Chen H.Y."/>
            <person name="Chen S.E."/>
            <person name="Zhou L.G."/>
            <person name="Ni X.B."/>
            <person name="Tian J.H."/>
            <person name="Sheng Y."/>
            <person name="Liu T."/>
            <person name="Pan Y.S."/>
            <person name="Xia L.Y."/>
            <person name="Li J."/>
            <person name="Zhao F."/>
            <person name="Cao W.C."/>
        </authorList>
    </citation>
    <scope>NUCLEOTIDE SEQUENCE [LARGE SCALE GENOMIC DNA]</scope>
    <source>
        <strain evidence="2">HaeL-2018</strain>
    </source>
</reference>
<gene>
    <name evidence="2" type="ORF">HPB48_013556</name>
</gene>
<comment type="caution">
    <text evidence="2">The sequence shown here is derived from an EMBL/GenBank/DDBJ whole genome shotgun (WGS) entry which is preliminary data.</text>
</comment>
<feature type="compositionally biased region" description="Low complexity" evidence="1">
    <location>
        <begin position="69"/>
        <end position="85"/>
    </location>
</feature>
<sequence length="244" mass="24718">MGRRRKGKGKAHAERQDPQQTSLSTADQSTVKLQRPASAKKSTSTAAAVAHSDVVGDAVTVAPSDTIAAVASSSHTDSSPTASPESPAPRTPEFPAVENTGSPQPSIPAAAPEASPPLKHASRWNAATPDTDPATPSAVRKPGLQHDSGSPARATTSTCTAGASTTREADGRNTAAVPNTGGPLPNELFGRTYGGTSAAHGFLEPTRTGNERESSGGSVAHRSDLSSEFRGQLEALGAIEPTGA</sequence>
<feature type="compositionally biased region" description="Basic residues" evidence="1">
    <location>
        <begin position="1"/>
        <end position="10"/>
    </location>
</feature>
<name>A0A9J6G990_HAELO</name>
<dbReference type="EMBL" id="JABSTR010000005">
    <property type="protein sequence ID" value="KAH9371439.1"/>
    <property type="molecule type" value="Genomic_DNA"/>
</dbReference>
<evidence type="ECO:0000256" key="1">
    <source>
        <dbReference type="SAM" id="MobiDB-lite"/>
    </source>
</evidence>
<dbReference type="Proteomes" id="UP000821853">
    <property type="component" value="Chromosome 3"/>
</dbReference>
<feature type="compositionally biased region" description="Polar residues" evidence="1">
    <location>
        <begin position="18"/>
        <end position="32"/>
    </location>
</feature>
<evidence type="ECO:0000313" key="3">
    <source>
        <dbReference type="Proteomes" id="UP000821853"/>
    </source>
</evidence>
<keyword evidence="3" id="KW-1185">Reference proteome</keyword>
<protein>
    <submittedName>
        <fullName evidence="2">Uncharacterized protein</fullName>
    </submittedName>
</protein>
<dbReference type="VEuPathDB" id="VectorBase:HLOH_041897"/>
<accession>A0A9J6G990</accession>
<feature type="compositionally biased region" description="Low complexity" evidence="1">
    <location>
        <begin position="37"/>
        <end position="48"/>
    </location>
</feature>
<feature type="region of interest" description="Disordered" evidence="1">
    <location>
        <begin position="69"/>
        <end position="244"/>
    </location>
</feature>
<feature type="region of interest" description="Disordered" evidence="1">
    <location>
        <begin position="1"/>
        <end position="52"/>
    </location>
</feature>
<feature type="compositionally biased region" description="Low complexity" evidence="1">
    <location>
        <begin position="152"/>
        <end position="166"/>
    </location>
</feature>